<dbReference type="STRING" id="575540.Isop_0397"/>
<evidence type="ECO:0000259" key="6">
    <source>
        <dbReference type="PROSITE" id="PS51007"/>
    </source>
</evidence>
<dbReference type="Proteomes" id="UP000008631">
    <property type="component" value="Chromosome"/>
</dbReference>
<reference key="1">
    <citation type="submission" date="2010-11" db="EMBL/GenBank/DDBJ databases">
        <title>The complete sequence of chromosome of Isophaera pallida ATCC 43644.</title>
        <authorList>
            <consortium name="US DOE Joint Genome Institute (JGI-PGF)"/>
            <person name="Lucas S."/>
            <person name="Copeland A."/>
            <person name="Lapidus A."/>
            <person name="Bruce D."/>
            <person name="Goodwin L."/>
            <person name="Pitluck S."/>
            <person name="Kyrpides N."/>
            <person name="Mavromatis K."/>
            <person name="Pagani I."/>
            <person name="Ivanova N."/>
            <person name="Saunders E."/>
            <person name="Brettin T."/>
            <person name="Detter J.C."/>
            <person name="Han C."/>
            <person name="Tapia R."/>
            <person name="Land M."/>
            <person name="Hauser L."/>
            <person name="Markowitz V."/>
            <person name="Cheng J.-F."/>
            <person name="Hugenholtz P."/>
            <person name="Woyke T."/>
            <person name="Wu D."/>
            <person name="Eisen J.A."/>
        </authorList>
    </citation>
    <scope>NUCLEOTIDE SEQUENCE</scope>
    <source>
        <strain>ATCC 43644</strain>
    </source>
</reference>
<organism evidence="7 8">
    <name type="scientific">Isosphaera pallida (strain ATCC 43644 / DSM 9630 / IS1B)</name>
    <dbReference type="NCBI Taxonomy" id="575540"/>
    <lineage>
        <taxon>Bacteria</taxon>
        <taxon>Pseudomonadati</taxon>
        <taxon>Planctomycetota</taxon>
        <taxon>Planctomycetia</taxon>
        <taxon>Isosphaerales</taxon>
        <taxon>Isosphaeraceae</taxon>
        <taxon>Isosphaera</taxon>
    </lineage>
</organism>
<evidence type="ECO:0000256" key="5">
    <source>
        <dbReference type="SAM" id="Phobius"/>
    </source>
</evidence>
<accession>E8QYL6</accession>
<evidence type="ECO:0000256" key="1">
    <source>
        <dbReference type="ARBA" id="ARBA00022617"/>
    </source>
</evidence>
<keyword evidence="3 4" id="KW-0408">Iron</keyword>
<dbReference type="RefSeq" id="WP_013563281.1">
    <property type="nucleotide sequence ID" value="NC_014962.1"/>
</dbReference>
<dbReference type="Gene3D" id="1.10.760.10">
    <property type="entry name" value="Cytochrome c-like domain"/>
    <property type="match status" value="1"/>
</dbReference>
<keyword evidence="2 4" id="KW-0479">Metal-binding</keyword>
<keyword evidence="1 4" id="KW-0349">Heme</keyword>
<proteinExistence type="predicted"/>
<dbReference type="Pfam" id="PF02433">
    <property type="entry name" value="FixO"/>
    <property type="match status" value="1"/>
</dbReference>
<feature type="domain" description="Cytochrome c" evidence="6">
    <location>
        <begin position="71"/>
        <end position="218"/>
    </location>
</feature>
<dbReference type="InterPro" id="IPR036909">
    <property type="entry name" value="Cyt_c-like_dom_sf"/>
</dbReference>
<dbReference type="EMBL" id="CP002353">
    <property type="protein sequence ID" value="ADV60992.1"/>
    <property type="molecule type" value="Genomic_DNA"/>
</dbReference>
<keyword evidence="5" id="KW-0472">Membrane</keyword>
<evidence type="ECO:0000256" key="4">
    <source>
        <dbReference type="PROSITE-ProRule" id="PRU00433"/>
    </source>
</evidence>
<protein>
    <submittedName>
        <fullName evidence="7">Cytochrome C oxidase mono-heme subunit/FixO</fullName>
    </submittedName>
</protein>
<dbReference type="InterPro" id="IPR003468">
    <property type="entry name" value="Cyt_c_oxidase_monohaem-su/FixO"/>
</dbReference>
<dbReference type="PROSITE" id="PS51007">
    <property type="entry name" value="CYTC"/>
    <property type="match status" value="1"/>
</dbReference>
<dbReference type="KEGG" id="ipa:Isop_0397"/>
<evidence type="ECO:0000313" key="7">
    <source>
        <dbReference type="EMBL" id="ADV60992.1"/>
    </source>
</evidence>
<reference evidence="7 8" key="2">
    <citation type="journal article" date="2011" name="Stand. Genomic Sci.">
        <title>Complete genome sequence of Isosphaera pallida type strain (IS1B).</title>
        <authorList>
            <consortium name="US DOE Joint Genome Institute (JGI-PGF)"/>
            <person name="Goker M."/>
            <person name="Cleland D."/>
            <person name="Saunders E."/>
            <person name="Lapidus A."/>
            <person name="Nolan M."/>
            <person name="Lucas S."/>
            <person name="Hammon N."/>
            <person name="Deshpande S."/>
            <person name="Cheng J.F."/>
            <person name="Tapia R."/>
            <person name="Han C."/>
            <person name="Goodwin L."/>
            <person name="Pitluck S."/>
            <person name="Liolios K."/>
            <person name="Pagani I."/>
            <person name="Ivanova N."/>
            <person name="Mavromatis K."/>
            <person name="Pati A."/>
            <person name="Chen A."/>
            <person name="Palaniappan K."/>
            <person name="Land M."/>
            <person name="Hauser L."/>
            <person name="Chang Y.J."/>
            <person name="Jeffries C.D."/>
            <person name="Detter J.C."/>
            <person name="Beck B."/>
            <person name="Woyke T."/>
            <person name="Bristow J."/>
            <person name="Eisen J.A."/>
            <person name="Markowitz V."/>
            <person name="Hugenholtz P."/>
            <person name="Kyrpides N.C."/>
            <person name="Klenk H.P."/>
        </authorList>
    </citation>
    <scope>NUCLEOTIDE SEQUENCE [LARGE SCALE GENOMIC DNA]</scope>
    <source>
        <strain evidence="8">ATCC 43644 / DSM 9630 / IS1B</strain>
    </source>
</reference>
<dbReference type="AlphaFoldDB" id="E8QYL6"/>
<dbReference type="InParanoid" id="E8QYL6"/>
<keyword evidence="8" id="KW-1185">Reference proteome</keyword>
<evidence type="ECO:0000256" key="3">
    <source>
        <dbReference type="ARBA" id="ARBA00023004"/>
    </source>
</evidence>
<evidence type="ECO:0000256" key="2">
    <source>
        <dbReference type="ARBA" id="ARBA00022723"/>
    </source>
</evidence>
<dbReference type="HOGENOM" id="CLU_050647_2_0_0"/>
<dbReference type="eggNOG" id="COG2993">
    <property type="taxonomic scope" value="Bacteria"/>
</dbReference>
<evidence type="ECO:0000313" key="8">
    <source>
        <dbReference type="Proteomes" id="UP000008631"/>
    </source>
</evidence>
<dbReference type="SUPFAM" id="SSF46626">
    <property type="entry name" value="Cytochrome c"/>
    <property type="match status" value="1"/>
</dbReference>
<dbReference type="GO" id="GO:0046872">
    <property type="term" value="F:metal ion binding"/>
    <property type="evidence" value="ECO:0007669"/>
    <property type="project" value="UniProtKB-KW"/>
</dbReference>
<dbReference type="GO" id="GO:0020037">
    <property type="term" value="F:heme binding"/>
    <property type="evidence" value="ECO:0007669"/>
    <property type="project" value="InterPro"/>
</dbReference>
<keyword evidence="5" id="KW-1133">Transmembrane helix</keyword>
<sequence>MSDHHANGSAPATSERLSLMNYAPPIVLGVALTFLSSWLGLVLAPLVQIGDQGPIPTLEGGLDQYPNPSVGRLELGRQVYIENGCLYCHSQQIRPEPFGADIARGWGPRRTTPTDYIYDKPHLLGTSRTGPDLTNIGARQPSAEWHHRHLYWPPSTSPGSIMPSFRFLYETRKIVGEPSDRRIVDFEGVPEHLQPPPGYQIVPSEKATALVAYLISLDRTQDLPVAGAPTP</sequence>
<feature type="transmembrane region" description="Helical" evidence="5">
    <location>
        <begin position="26"/>
        <end position="47"/>
    </location>
</feature>
<dbReference type="InterPro" id="IPR009056">
    <property type="entry name" value="Cyt_c-like_dom"/>
</dbReference>
<gene>
    <name evidence="7" type="ordered locus">Isop_0397</name>
</gene>
<dbReference type="GO" id="GO:0009055">
    <property type="term" value="F:electron transfer activity"/>
    <property type="evidence" value="ECO:0007669"/>
    <property type="project" value="InterPro"/>
</dbReference>
<name>E8QYL6_ISOPI</name>
<keyword evidence="5" id="KW-0812">Transmembrane</keyword>